<organism evidence="2 3">
    <name type="scientific">Sporosarcina koreensis</name>
    <dbReference type="NCBI Taxonomy" id="334735"/>
    <lineage>
        <taxon>Bacteria</taxon>
        <taxon>Bacillati</taxon>
        <taxon>Bacillota</taxon>
        <taxon>Bacilli</taxon>
        <taxon>Bacillales</taxon>
        <taxon>Caryophanaceae</taxon>
        <taxon>Sporosarcina</taxon>
    </lineage>
</organism>
<evidence type="ECO:0000256" key="1">
    <source>
        <dbReference type="SAM" id="Phobius"/>
    </source>
</evidence>
<proteinExistence type="predicted"/>
<evidence type="ECO:0000313" key="2">
    <source>
        <dbReference type="EMBL" id="MFC5602508.1"/>
    </source>
</evidence>
<evidence type="ECO:0000313" key="3">
    <source>
        <dbReference type="Proteomes" id="UP001596071"/>
    </source>
</evidence>
<sequence length="100" mass="11108">MKITISNAIVAVGVIIGLILATVFGIYAQGISYYLNERYPIISLSTAITIITFLSIGLYVMIPLLLLIFKKLIPIYLAAFVLIGLTTSLWSFFVWAMWMG</sequence>
<feature type="transmembrane region" description="Helical" evidence="1">
    <location>
        <begin position="41"/>
        <end position="68"/>
    </location>
</feature>
<keyword evidence="1" id="KW-1133">Transmembrane helix</keyword>
<dbReference type="EMBL" id="JBHSNP010000009">
    <property type="protein sequence ID" value="MFC5602508.1"/>
    <property type="molecule type" value="Genomic_DNA"/>
</dbReference>
<keyword evidence="3" id="KW-1185">Reference proteome</keyword>
<dbReference type="RefSeq" id="WP_381442612.1">
    <property type="nucleotide sequence ID" value="NZ_JBHSNP010000009.1"/>
</dbReference>
<keyword evidence="1" id="KW-0472">Membrane</keyword>
<keyword evidence="1" id="KW-0812">Transmembrane</keyword>
<gene>
    <name evidence="2" type="ORF">ACFPTP_04685</name>
</gene>
<reference evidence="3" key="1">
    <citation type="journal article" date="2019" name="Int. J. Syst. Evol. Microbiol.">
        <title>The Global Catalogue of Microorganisms (GCM) 10K type strain sequencing project: providing services to taxonomists for standard genome sequencing and annotation.</title>
        <authorList>
            <consortium name="The Broad Institute Genomics Platform"/>
            <consortium name="The Broad Institute Genome Sequencing Center for Infectious Disease"/>
            <person name="Wu L."/>
            <person name="Ma J."/>
        </authorList>
    </citation>
    <scope>NUCLEOTIDE SEQUENCE [LARGE SCALE GENOMIC DNA]</scope>
    <source>
        <strain evidence="3">KACC 11299</strain>
    </source>
</reference>
<dbReference type="Proteomes" id="UP001596071">
    <property type="component" value="Unassembled WGS sequence"/>
</dbReference>
<feature type="transmembrane region" description="Helical" evidence="1">
    <location>
        <begin position="7"/>
        <end position="29"/>
    </location>
</feature>
<feature type="transmembrane region" description="Helical" evidence="1">
    <location>
        <begin position="75"/>
        <end position="98"/>
    </location>
</feature>
<accession>A0ABW0TVR9</accession>
<protein>
    <submittedName>
        <fullName evidence="2">Uncharacterized protein</fullName>
    </submittedName>
</protein>
<comment type="caution">
    <text evidence="2">The sequence shown here is derived from an EMBL/GenBank/DDBJ whole genome shotgun (WGS) entry which is preliminary data.</text>
</comment>
<name>A0ABW0TVR9_9BACL</name>